<name>A0A1H3YW80_9ACTO</name>
<proteinExistence type="predicted"/>
<keyword evidence="1" id="KW-0472">Membrane</keyword>
<keyword evidence="1" id="KW-0812">Transmembrane</keyword>
<evidence type="ECO:0000313" key="3">
    <source>
        <dbReference type="Proteomes" id="UP000199288"/>
    </source>
</evidence>
<reference evidence="3" key="1">
    <citation type="submission" date="2016-10" db="EMBL/GenBank/DDBJ databases">
        <authorList>
            <person name="Varghese N."/>
            <person name="Submissions S."/>
        </authorList>
    </citation>
    <scope>NUCLEOTIDE SEQUENCE [LARGE SCALE GENOMIC DNA]</scope>
    <source>
        <strain evidence="3">KPR-1</strain>
    </source>
</reference>
<protein>
    <recommendedName>
        <fullName evidence="4">Aromatic ring-opening dioxygenase LigA</fullName>
    </recommendedName>
</protein>
<dbReference type="OrthoDB" id="5243687at2"/>
<dbReference type="RefSeq" id="WP_092563038.1">
    <property type="nucleotide sequence ID" value="NZ_FNQV01000005.1"/>
</dbReference>
<sequence>MAANANPIVKIAGIIALVVGIIFVGAGATTWGMVTSQLSAENITVPKDADMLAGKKVGGPFTAYAQAQIINKHALAGANGLTYAELGAKAREAEEAGDTAAAEQFTEQRVTAMNGSFLRASLFTSVLAYGVSALVIGLGLLQILSGLAFLKLAKRDEVYVRDEAVARDV</sequence>
<dbReference type="EMBL" id="FNQV01000005">
    <property type="protein sequence ID" value="SEA15292.1"/>
    <property type="molecule type" value="Genomic_DNA"/>
</dbReference>
<dbReference type="AlphaFoldDB" id="A0A1H3YW80"/>
<gene>
    <name evidence="2" type="ORF">SAMN02910418_01004</name>
</gene>
<keyword evidence="1" id="KW-1133">Transmembrane helix</keyword>
<accession>A0A1H3YW80</accession>
<evidence type="ECO:0008006" key="4">
    <source>
        <dbReference type="Google" id="ProtNLM"/>
    </source>
</evidence>
<evidence type="ECO:0000313" key="2">
    <source>
        <dbReference type="EMBL" id="SEA15292.1"/>
    </source>
</evidence>
<dbReference type="Proteomes" id="UP000199288">
    <property type="component" value="Unassembled WGS sequence"/>
</dbReference>
<keyword evidence="3" id="KW-1185">Reference proteome</keyword>
<feature type="transmembrane region" description="Helical" evidence="1">
    <location>
        <begin position="126"/>
        <end position="150"/>
    </location>
</feature>
<organism evidence="2 3">
    <name type="scientific">Bowdeniella nasicola</name>
    <dbReference type="NCBI Taxonomy" id="208480"/>
    <lineage>
        <taxon>Bacteria</taxon>
        <taxon>Bacillati</taxon>
        <taxon>Actinomycetota</taxon>
        <taxon>Actinomycetes</taxon>
        <taxon>Actinomycetales</taxon>
        <taxon>Actinomycetaceae</taxon>
        <taxon>Bowdeniella</taxon>
    </lineage>
</organism>
<feature type="transmembrane region" description="Helical" evidence="1">
    <location>
        <begin position="12"/>
        <end position="34"/>
    </location>
</feature>
<evidence type="ECO:0000256" key="1">
    <source>
        <dbReference type="SAM" id="Phobius"/>
    </source>
</evidence>